<dbReference type="Pfam" id="PF00171">
    <property type="entry name" value="Aldedh"/>
    <property type="match status" value="1"/>
</dbReference>
<evidence type="ECO:0000256" key="3">
    <source>
        <dbReference type="ARBA" id="ARBA00023002"/>
    </source>
</evidence>
<protein>
    <recommendedName>
        <fullName evidence="6">Probable methylmalonate-semialdehyde/malonate-semialdehyde dehydrogenase [acylating], mitochondrial</fullName>
        <ecNumber evidence="2">1.2.1.27</ecNumber>
    </recommendedName>
    <alternativeName>
        <fullName evidence="7">Malonate-semialdehyde dehydrogenase [acylating]</fullName>
    </alternativeName>
</protein>
<dbReference type="GO" id="GO:0006574">
    <property type="term" value="P:L-valine catabolic process"/>
    <property type="evidence" value="ECO:0007669"/>
    <property type="project" value="TreeGrafter"/>
</dbReference>
<dbReference type="SUPFAM" id="SSF53720">
    <property type="entry name" value="ALDH-like"/>
    <property type="match status" value="1"/>
</dbReference>
<accession>A0A482WJD6</accession>
<comment type="caution">
    <text evidence="11">The sequence shown here is derived from an EMBL/GenBank/DDBJ whole genome shotgun (WGS) entry which is preliminary data.</text>
</comment>
<dbReference type="EMBL" id="QKKF02034230">
    <property type="protein sequence ID" value="RZF33362.1"/>
    <property type="molecule type" value="Genomic_DNA"/>
</dbReference>
<dbReference type="OrthoDB" id="310895at2759"/>
<sequence>MEPQGEKSPFSVVAEIRWMPSPMREPRYWSLRHPIRTAVPPGILFSTSGYLLRARPAWVYDVGGGALNDEAAMVPPWGVNVIHGAYEAVFRCFICVSSPTSESKMTRLCRIRHAGKHIYKRGSEAGKRVQCNMGAKNHGVLMPDANKANSLNQLVGAAFGAAGQRCMALSTAVFVGETKNWICDLKQRAQQLTVSAGPVISPQAKQRICELIQSAVEEGATLLLDGRDIVVKGYEKGNFVGPTILTDVKVISLR</sequence>
<dbReference type="SMR" id="A0A482WJD6"/>
<dbReference type="InterPro" id="IPR016162">
    <property type="entry name" value="Ald_DH_N"/>
</dbReference>
<dbReference type="PANTHER" id="PTHR43866">
    <property type="entry name" value="MALONATE-SEMIALDEHYDE DEHYDROGENASE"/>
    <property type="match status" value="1"/>
</dbReference>
<evidence type="ECO:0000256" key="6">
    <source>
        <dbReference type="ARBA" id="ARBA00039517"/>
    </source>
</evidence>
<evidence type="ECO:0000256" key="8">
    <source>
        <dbReference type="ARBA" id="ARBA00047644"/>
    </source>
</evidence>
<dbReference type="STRING" id="195883.A0A482WJD6"/>
<evidence type="ECO:0000259" key="10">
    <source>
        <dbReference type="Pfam" id="PF00171"/>
    </source>
</evidence>
<evidence type="ECO:0000313" key="12">
    <source>
        <dbReference type="Proteomes" id="UP000291343"/>
    </source>
</evidence>
<organism evidence="11 12">
    <name type="scientific">Laodelphax striatellus</name>
    <name type="common">Small brown planthopper</name>
    <name type="synonym">Delphax striatella</name>
    <dbReference type="NCBI Taxonomy" id="195883"/>
    <lineage>
        <taxon>Eukaryota</taxon>
        <taxon>Metazoa</taxon>
        <taxon>Ecdysozoa</taxon>
        <taxon>Arthropoda</taxon>
        <taxon>Hexapoda</taxon>
        <taxon>Insecta</taxon>
        <taxon>Pterygota</taxon>
        <taxon>Neoptera</taxon>
        <taxon>Paraneoptera</taxon>
        <taxon>Hemiptera</taxon>
        <taxon>Auchenorrhyncha</taxon>
        <taxon>Fulgoroidea</taxon>
        <taxon>Delphacidae</taxon>
        <taxon>Criomorphinae</taxon>
        <taxon>Laodelphax</taxon>
    </lineage>
</organism>
<dbReference type="Gene3D" id="3.40.309.10">
    <property type="entry name" value="Aldehyde Dehydrogenase, Chain A, domain 2"/>
    <property type="match status" value="1"/>
</dbReference>
<evidence type="ECO:0000256" key="1">
    <source>
        <dbReference type="ARBA" id="ARBA00009986"/>
    </source>
</evidence>
<dbReference type="EC" id="1.2.1.27" evidence="2"/>
<name>A0A482WJD6_LAOST</name>
<dbReference type="InterPro" id="IPR016161">
    <property type="entry name" value="Ald_DH/histidinol_DH"/>
</dbReference>
<dbReference type="Proteomes" id="UP000291343">
    <property type="component" value="Unassembled WGS sequence"/>
</dbReference>
<gene>
    <name evidence="11" type="ORF">LSTR_LSTR016084</name>
</gene>
<evidence type="ECO:0000256" key="2">
    <source>
        <dbReference type="ARBA" id="ARBA00013048"/>
    </source>
</evidence>
<keyword evidence="4" id="KW-0520">NAD</keyword>
<dbReference type="InParanoid" id="A0A482WJD6"/>
<evidence type="ECO:0000313" key="11">
    <source>
        <dbReference type="EMBL" id="RZF33362.1"/>
    </source>
</evidence>
<comment type="catalytic activity">
    <reaction evidence="8">
        <text>2-methyl-3-oxopropanoate + NAD(+) + CoA + H2O = propanoyl-CoA + hydrogencarbonate + NADH + H(+)</text>
        <dbReference type="Rhea" id="RHEA:20804"/>
        <dbReference type="ChEBI" id="CHEBI:15377"/>
        <dbReference type="ChEBI" id="CHEBI:15378"/>
        <dbReference type="ChEBI" id="CHEBI:17544"/>
        <dbReference type="ChEBI" id="CHEBI:57287"/>
        <dbReference type="ChEBI" id="CHEBI:57392"/>
        <dbReference type="ChEBI" id="CHEBI:57540"/>
        <dbReference type="ChEBI" id="CHEBI:57700"/>
        <dbReference type="ChEBI" id="CHEBI:57945"/>
        <dbReference type="EC" id="1.2.1.27"/>
    </reaction>
    <physiologicalReaction direction="left-to-right" evidence="8">
        <dbReference type="Rhea" id="RHEA:20805"/>
    </physiologicalReaction>
</comment>
<reference evidence="11 12" key="1">
    <citation type="journal article" date="2017" name="Gigascience">
        <title>Genome sequence of the small brown planthopper, Laodelphax striatellus.</title>
        <authorList>
            <person name="Zhu J."/>
            <person name="Jiang F."/>
            <person name="Wang X."/>
            <person name="Yang P."/>
            <person name="Bao Y."/>
            <person name="Zhao W."/>
            <person name="Wang W."/>
            <person name="Lu H."/>
            <person name="Wang Q."/>
            <person name="Cui N."/>
            <person name="Li J."/>
            <person name="Chen X."/>
            <person name="Luo L."/>
            <person name="Yu J."/>
            <person name="Kang L."/>
            <person name="Cui F."/>
        </authorList>
    </citation>
    <scope>NUCLEOTIDE SEQUENCE [LARGE SCALE GENOMIC DNA]</scope>
    <source>
        <strain evidence="11">Lst14</strain>
    </source>
</reference>
<evidence type="ECO:0000256" key="5">
    <source>
        <dbReference type="ARBA" id="ARBA00037458"/>
    </source>
</evidence>
<dbReference type="GO" id="GO:0004491">
    <property type="term" value="F:methylmalonate-semialdehyde dehydrogenase (acylating, NAD) activity"/>
    <property type="evidence" value="ECO:0007669"/>
    <property type="project" value="UniProtKB-EC"/>
</dbReference>
<dbReference type="PROSITE" id="PS00070">
    <property type="entry name" value="ALDEHYDE_DEHYDR_CYS"/>
    <property type="match status" value="1"/>
</dbReference>
<comment type="similarity">
    <text evidence="1">Belongs to the aldehyde dehydrogenase family.</text>
</comment>
<dbReference type="InterPro" id="IPR016160">
    <property type="entry name" value="Ald_DH_CS_CYS"/>
</dbReference>
<keyword evidence="3" id="KW-0560">Oxidoreductase</keyword>
<dbReference type="InterPro" id="IPR015590">
    <property type="entry name" value="Aldehyde_DH_dom"/>
</dbReference>
<evidence type="ECO:0000256" key="7">
    <source>
        <dbReference type="ARBA" id="ARBA00042419"/>
    </source>
</evidence>
<dbReference type="PANTHER" id="PTHR43866:SF3">
    <property type="entry name" value="METHYLMALONATE-SEMIALDEHYDE DEHYDROGENASE [ACYLATING], MITOCHONDRIAL"/>
    <property type="match status" value="1"/>
</dbReference>
<dbReference type="GO" id="GO:0005739">
    <property type="term" value="C:mitochondrion"/>
    <property type="evidence" value="ECO:0007669"/>
    <property type="project" value="TreeGrafter"/>
</dbReference>
<feature type="domain" description="Aldehyde dehydrogenase" evidence="10">
    <location>
        <begin position="105"/>
        <end position="249"/>
    </location>
</feature>
<dbReference type="InterPro" id="IPR010061">
    <property type="entry name" value="MeMal-semiAld_DH"/>
</dbReference>
<evidence type="ECO:0000256" key="9">
    <source>
        <dbReference type="ARBA" id="ARBA00048821"/>
    </source>
</evidence>
<dbReference type="Gene3D" id="3.40.605.10">
    <property type="entry name" value="Aldehyde Dehydrogenase, Chain A, domain 1"/>
    <property type="match status" value="1"/>
</dbReference>
<comment type="function">
    <text evidence="5">Probable malonate and methylmalonate semialdehyde dehydrogenase involved in the catabolism of valine, thymine, and compounds catabolized by way of beta-alanine, including uracil and cytidine.</text>
</comment>
<proteinExistence type="inferred from homology"/>
<evidence type="ECO:0000256" key="4">
    <source>
        <dbReference type="ARBA" id="ARBA00023027"/>
    </source>
</evidence>
<dbReference type="InterPro" id="IPR016163">
    <property type="entry name" value="Ald_DH_C"/>
</dbReference>
<dbReference type="AlphaFoldDB" id="A0A482WJD6"/>
<comment type="catalytic activity">
    <reaction evidence="9">
        <text>3-oxopropanoate + NAD(+) + CoA + H2O = hydrogencarbonate + acetyl-CoA + NADH + H(+)</text>
        <dbReference type="Rhea" id="RHEA:76615"/>
        <dbReference type="ChEBI" id="CHEBI:15377"/>
        <dbReference type="ChEBI" id="CHEBI:15378"/>
        <dbReference type="ChEBI" id="CHEBI:17544"/>
        <dbReference type="ChEBI" id="CHEBI:33190"/>
        <dbReference type="ChEBI" id="CHEBI:57287"/>
        <dbReference type="ChEBI" id="CHEBI:57288"/>
        <dbReference type="ChEBI" id="CHEBI:57540"/>
        <dbReference type="ChEBI" id="CHEBI:57945"/>
        <dbReference type="EC" id="1.2.1.27"/>
    </reaction>
    <physiologicalReaction direction="left-to-right" evidence="9">
        <dbReference type="Rhea" id="RHEA:76616"/>
    </physiologicalReaction>
</comment>
<dbReference type="GO" id="GO:0006210">
    <property type="term" value="P:thymine catabolic process"/>
    <property type="evidence" value="ECO:0007669"/>
    <property type="project" value="TreeGrafter"/>
</dbReference>
<keyword evidence="12" id="KW-1185">Reference proteome</keyword>